<evidence type="ECO:0000256" key="5">
    <source>
        <dbReference type="ARBA" id="ARBA00022692"/>
    </source>
</evidence>
<evidence type="ECO:0000256" key="8">
    <source>
        <dbReference type="SAM" id="Phobius"/>
    </source>
</evidence>
<feature type="transmembrane region" description="Helical" evidence="8">
    <location>
        <begin position="160"/>
        <end position="183"/>
    </location>
</feature>
<dbReference type="PANTHER" id="PTHR23502">
    <property type="entry name" value="MAJOR FACILITATOR SUPERFAMILY"/>
    <property type="match status" value="1"/>
</dbReference>
<keyword evidence="3" id="KW-0813">Transport</keyword>
<evidence type="ECO:0000256" key="3">
    <source>
        <dbReference type="ARBA" id="ARBA00022448"/>
    </source>
</evidence>
<feature type="transmembrane region" description="Helical" evidence="8">
    <location>
        <begin position="99"/>
        <end position="121"/>
    </location>
</feature>
<protein>
    <submittedName>
        <fullName evidence="10">Multidrug resistance protein D</fullName>
    </submittedName>
</protein>
<reference evidence="10" key="1">
    <citation type="journal article" date="2017" name="Appl. Environ. Microbiol.">
        <title>Molecular characterization of an Endozoicomonas-like organism causing infection in king scallop Pecten maximus L.</title>
        <authorList>
            <person name="Cano I."/>
            <person name="van Aerle R."/>
            <person name="Ross S."/>
            <person name="Verner-Jeffreys D.W."/>
            <person name="Paley R.K."/>
            <person name="Rimmer G."/>
            <person name="Ryder D."/>
            <person name="Hooper P."/>
            <person name="Stone D."/>
            <person name="Feist S.W."/>
        </authorList>
    </citation>
    <scope>NUCLEOTIDE SEQUENCE</scope>
</reference>
<dbReference type="InterPro" id="IPR011701">
    <property type="entry name" value="MFS"/>
</dbReference>
<dbReference type="GO" id="GO:0042910">
    <property type="term" value="F:xenobiotic transmembrane transporter activity"/>
    <property type="evidence" value="ECO:0007669"/>
    <property type="project" value="InterPro"/>
</dbReference>
<comment type="caution">
    <text evidence="10">The sequence shown here is derived from an EMBL/GenBank/DDBJ whole genome shotgun (WGS) entry which is preliminary data.</text>
</comment>
<keyword evidence="4" id="KW-1003">Cell membrane</keyword>
<dbReference type="NCBIfam" id="TIGR00710">
    <property type="entry name" value="efflux_Bcr_CflA"/>
    <property type="match status" value="1"/>
</dbReference>
<proteinExistence type="inferred from homology"/>
<dbReference type="InterPro" id="IPR036259">
    <property type="entry name" value="MFS_trans_sf"/>
</dbReference>
<dbReference type="Pfam" id="PF07690">
    <property type="entry name" value="MFS_1"/>
    <property type="match status" value="1"/>
</dbReference>
<organism evidence="10">
    <name type="scientific">invertebrate metagenome</name>
    <dbReference type="NCBI Taxonomy" id="1711999"/>
    <lineage>
        <taxon>unclassified sequences</taxon>
        <taxon>metagenomes</taxon>
        <taxon>organismal metagenomes</taxon>
    </lineage>
</organism>
<dbReference type="CDD" id="cd17320">
    <property type="entry name" value="MFS_MdfA_MDR_like"/>
    <property type="match status" value="1"/>
</dbReference>
<evidence type="ECO:0000313" key="10">
    <source>
        <dbReference type="EMBL" id="PJE78637.1"/>
    </source>
</evidence>
<dbReference type="AlphaFoldDB" id="A0A2H9T5Z1"/>
<gene>
    <name evidence="10" type="primary">emrD</name>
    <name evidence="10" type="ORF">CI610_02426</name>
</gene>
<evidence type="ECO:0000256" key="1">
    <source>
        <dbReference type="ARBA" id="ARBA00004651"/>
    </source>
</evidence>
<dbReference type="PROSITE" id="PS50850">
    <property type="entry name" value="MFS"/>
    <property type="match status" value="1"/>
</dbReference>
<dbReference type="PANTHER" id="PTHR23502:SF32">
    <property type="entry name" value="MULTIDRUG RESISTANCE PROTEIN D"/>
    <property type="match status" value="1"/>
</dbReference>
<evidence type="ECO:0000256" key="6">
    <source>
        <dbReference type="ARBA" id="ARBA00022989"/>
    </source>
</evidence>
<evidence type="ECO:0000259" key="9">
    <source>
        <dbReference type="PROSITE" id="PS50850"/>
    </source>
</evidence>
<evidence type="ECO:0000256" key="7">
    <source>
        <dbReference type="ARBA" id="ARBA00023136"/>
    </source>
</evidence>
<dbReference type="GO" id="GO:0005886">
    <property type="term" value="C:plasma membrane"/>
    <property type="evidence" value="ECO:0007669"/>
    <property type="project" value="UniProtKB-SubCell"/>
</dbReference>
<dbReference type="InterPro" id="IPR004812">
    <property type="entry name" value="Efflux_drug-R_Bcr/CmlA"/>
</dbReference>
<feature type="transmembrane region" description="Helical" evidence="8">
    <location>
        <begin position="303"/>
        <end position="323"/>
    </location>
</feature>
<sequence length="397" mass="42563">MKQQGFFQVLLVIVILTACGQLTNTIYVPVMSDMAKDLNVTSSNIQAVMALYLISYGFSQFIYGPLSDHYGRKPIILIGLVIFIAGSAMSGIAHTLPLLLTGSFIQGMGTGVGGVMSRTVMRDMYSGANLQRANSFVSMIVVFTPLIAPALGSWISSEMLWNGCFWFLMIFGIATWALVFTHFNETHKPTPEHRMNPIASYRLVLGMGQFNRFTIMLVVTISGIVLFEASAGILMVDVLHLPTGLVSLLFILPLPGYLAGSWLAARMAKKHSLERILLIGILLLGLGSMMMVIGGISHYLSSMAILIPAFVYFAGAGLVFPTATTAALEPLPNNAGVAGAVLGGVQNLGSGLITLAASTMPMHNQLPLGVALTMLTVIVVFMFCLHMAPSAKMPMAH</sequence>
<dbReference type="EMBL" id="NSIT01000148">
    <property type="protein sequence ID" value="PJE78637.1"/>
    <property type="molecule type" value="Genomic_DNA"/>
</dbReference>
<dbReference type="PROSITE" id="PS51257">
    <property type="entry name" value="PROKAR_LIPOPROTEIN"/>
    <property type="match status" value="1"/>
</dbReference>
<comment type="subcellular location">
    <subcellularLocation>
        <location evidence="1">Cell membrane</location>
        <topology evidence="1">Multi-pass membrane protein</topology>
    </subcellularLocation>
</comment>
<comment type="similarity">
    <text evidence="2">Belongs to the major facilitator superfamily. Bcr/CmlA family.</text>
</comment>
<feature type="transmembrane region" description="Helical" evidence="8">
    <location>
        <begin position="133"/>
        <end position="154"/>
    </location>
</feature>
<keyword evidence="5 8" id="KW-0812">Transmembrane</keyword>
<feature type="transmembrane region" description="Helical" evidence="8">
    <location>
        <begin position="44"/>
        <end position="63"/>
    </location>
</feature>
<evidence type="ECO:0000256" key="2">
    <source>
        <dbReference type="ARBA" id="ARBA00006236"/>
    </source>
</evidence>
<dbReference type="GO" id="GO:1990961">
    <property type="term" value="P:xenobiotic detoxification by transmembrane export across the plasma membrane"/>
    <property type="evidence" value="ECO:0007669"/>
    <property type="project" value="InterPro"/>
</dbReference>
<feature type="transmembrane region" description="Helical" evidence="8">
    <location>
        <begin position="203"/>
        <end position="227"/>
    </location>
</feature>
<feature type="transmembrane region" description="Helical" evidence="8">
    <location>
        <begin position="239"/>
        <end position="264"/>
    </location>
</feature>
<name>A0A2H9T5Z1_9ZZZZ</name>
<feature type="transmembrane region" description="Helical" evidence="8">
    <location>
        <begin position="75"/>
        <end position="93"/>
    </location>
</feature>
<feature type="transmembrane region" description="Helical" evidence="8">
    <location>
        <begin position="276"/>
        <end position="297"/>
    </location>
</feature>
<dbReference type="SUPFAM" id="SSF103473">
    <property type="entry name" value="MFS general substrate transporter"/>
    <property type="match status" value="1"/>
</dbReference>
<feature type="transmembrane region" description="Helical" evidence="8">
    <location>
        <begin position="368"/>
        <end position="388"/>
    </location>
</feature>
<accession>A0A2H9T5Z1</accession>
<keyword evidence="6 8" id="KW-1133">Transmembrane helix</keyword>
<dbReference type="Gene3D" id="1.20.1720.10">
    <property type="entry name" value="Multidrug resistance protein D"/>
    <property type="match status" value="1"/>
</dbReference>
<feature type="transmembrane region" description="Helical" evidence="8">
    <location>
        <begin position="335"/>
        <end position="356"/>
    </location>
</feature>
<dbReference type="InterPro" id="IPR020846">
    <property type="entry name" value="MFS_dom"/>
</dbReference>
<keyword evidence="7 8" id="KW-0472">Membrane</keyword>
<feature type="domain" description="Major facilitator superfamily (MFS) profile" evidence="9">
    <location>
        <begin position="9"/>
        <end position="392"/>
    </location>
</feature>
<evidence type="ECO:0000256" key="4">
    <source>
        <dbReference type="ARBA" id="ARBA00022475"/>
    </source>
</evidence>